<keyword evidence="4 15" id="KW-1133">Transmembrane helix</keyword>
<keyword evidence="11" id="KW-0628">Postsynaptic cell membrane</keyword>
<dbReference type="InterPro" id="IPR002394">
    <property type="entry name" value="Nicotinic_acetylcholine_rcpt"/>
</dbReference>
<feature type="transmembrane region" description="Helical" evidence="15">
    <location>
        <begin position="287"/>
        <end position="309"/>
    </location>
</feature>
<evidence type="ECO:0000256" key="2">
    <source>
        <dbReference type="ARBA" id="ARBA00022475"/>
    </source>
</evidence>
<dbReference type="FunFam" id="1.20.58.390:FF:000078">
    <property type="entry name" value="AcetylCholine Receptor"/>
    <property type="match status" value="1"/>
</dbReference>
<feature type="transmembrane region" description="Helical" evidence="15">
    <location>
        <begin position="321"/>
        <end position="340"/>
    </location>
</feature>
<evidence type="ECO:0000256" key="7">
    <source>
        <dbReference type="ARBA" id="ARBA00023136"/>
    </source>
</evidence>
<evidence type="ECO:0000313" key="19">
    <source>
        <dbReference type="WBParaSite" id="HCON_00176650-00001"/>
    </source>
</evidence>
<dbReference type="FunFam" id="2.70.170.10:FF:000044">
    <property type="entry name" value="AcetylCholine Receptor"/>
    <property type="match status" value="1"/>
</dbReference>
<keyword evidence="5" id="KW-0770">Synapse</keyword>
<dbReference type="OMA" id="VENYECC"/>
<dbReference type="WBParaSite" id="HCON_00176650-00001">
    <property type="protein sequence ID" value="HCON_00176650-00001"/>
    <property type="gene ID" value="HCON_00176650"/>
</dbReference>
<dbReference type="OrthoDB" id="5975154at2759"/>
<dbReference type="PRINTS" id="PR00252">
    <property type="entry name" value="NRIONCHANNEL"/>
</dbReference>
<evidence type="ECO:0000259" key="17">
    <source>
        <dbReference type="Pfam" id="PF02932"/>
    </source>
</evidence>
<evidence type="ECO:0000256" key="12">
    <source>
        <dbReference type="ARBA" id="ARBA00023286"/>
    </source>
</evidence>
<keyword evidence="7 15" id="KW-0472">Membrane</keyword>
<evidence type="ECO:0000256" key="11">
    <source>
        <dbReference type="ARBA" id="ARBA00023257"/>
    </source>
</evidence>
<dbReference type="InterPro" id="IPR036734">
    <property type="entry name" value="Neur_chan_lig-bd_sf"/>
</dbReference>
<keyword evidence="18" id="KW-1185">Reference proteome</keyword>
<feature type="transmembrane region" description="Helical" evidence="15">
    <location>
        <begin position="259"/>
        <end position="281"/>
    </location>
</feature>
<name>A0A7I4Z2R2_HAECO</name>
<dbReference type="SUPFAM" id="SSF63712">
    <property type="entry name" value="Nicotinic receptor ligand binding domain-like"/>
    <property type="match status" value="1"/>
</dbReference>
<evidence type="ECO:0000256" key="13">
    <source>
        <dbReference type="ARBA" id="ARBA00023303"/>
    </source>
</evidence>
<evidence type="ECO:0000256" key="8">
    <source>
        <dbReference type="ARBA" id="ARBA00023157"/>
    </source>
</evidence>
<dbReference type="PRINTS" id="PR00254">
    <property type="entry name" value="NICOTINICR"/>
</dbReference>
<evidence type="ECO:0000256" key="15">
    <source>
        <dbReference type="RuleBase" id="RU000687"/>
    </source>
</evidence>
<dbReference type="Pfam" id="PF02932">
    <property type="entry name" value="Neur_chan_memb"/>
    <property type="match status" value="1"/>
</dbReference>
<feature type="domain" description="Neurotransmitter-gated ion-channel transmembrane" evidence="17">
    <location>
        <begin position="265"/>
        <end position="483"/>
    </location>
</feature>
<feature type="domain" description="Neurotransmitter-gated ion-channel ligand-binding" evidence="16">
    <location>
        <begin position="33"/>
        <end position="258"/>
    </location>
</feature>
<dbReference type="SUPFAM" id="SSF90112">
    <property type="entry name" value="Neurotransmitter-gated ion-channel transmembrane pore"/>
    <property type="match status" value="1"/>
</dbReference>
<keyword evidence="15" id="KW-0732">Signal</keyword>
<evidence type="ECO:0000256" key="1">
    <source>
        <dbReference type="ARBA" id="ARBA00022448"/>
    </source>
</evidence>
<dbReference type="CDD" id="cd19064">
    <property type="entry name" value="LGIC_TM_nAChR"/>
    <property type="match status" value="1"/>
</dbReference>
<evidence type="ECO:0000259" key="16">
    <source>
        <dbReference type="Pfam" id="PF02931"/>
    </source>
</evidence>
<dbReference type="Pfam" id="PF02931">
    <property type="entry name" value="Neur_chan_LBD"/>
    <property type="match status" value="1"/>
</dbReference>
<evidence type="ECO:0000256" key="5">
    <source>
        <dbReference type="ARBA" id="ARBA00023018"/>
    </source>
</evidence>
<keyword evidence="3 15" id="KW-0812">Transmembrane</keyword>
<feature type="transmembrane region" description="Helical" evidence="15">
    <location>
        <begin position="469"/>
        <end position="486"/>
    </location>
</feature>
<dbReference type="InterPro" id="IPR036719">
    <property type="entry name" value="Neuro-gated_channel_TM_sf"/>
</dbReference>
<dbReference type="InterPro" id="IPR038050">
    <property type="entry name" value="Neuro_actylchol_rec"/>
</dbReference>
<keyword evidence="13 15" id="KW-0407">Ion channel</keyword>
<reference evidence="19" key="1">
    <citation type="submission" date="2020-12" db="UniProtKB">
        <authorList>
            <consortium name="WormBaseParasite"/>
        </authorList>
    </citation>
    <scope>IDENTIFICATION</scope>
    <source>
        <strain evidence="19">MHco3</strain>
    </source>
</reference>
<dbReference type="GO" id="GO:0045211">
    <property type="term" value="C:postsynaptic membrane"/>
    <property type="evidence" value="ECO:0007669"/>
    <property type="project" value="UniProtKB-SubCell"/>
</dbReference>
<comment type="subcellular location">
    <subcellularLocation>
        <location evidence="14">Postsynaptic cell membrane</location>
        <topology evidence="14">Multi-pass membrane protein</topology>
    </subcellularLocation>
</comment>
<keyword evidence="1 15" id="KW-0813">Transport</keyword>
<keyword evidence="12" id="KW-1071">Ligand-gated ion channel</keyword>
<protein>
    <submittedName>
        <fullName evidence="19">Acetylcholine receptor subunit alpha-type unc-63</fullName>
    </submittedName>
</protein>
<evidence type="ECO:0000256" key="3">
    <source>
        <dbReference type="ARBA" id="ARBA00022692"/>
    </source>
</evidence>
<keyword evidence="10" id="KW-0325">Glycoprotein</keyword>
<dbReference type="InterPro" id="IPR018000">
    <property type="entry name" value="Neurotransmitter_ion_chnl_CS"/>
</dbReference>
<feature type="chain" id="PRO_5029939274" evidence="15">
    <location>
        <begin position="22"/>
        <end position="521"/>
    </location>
</feature>
<dbReference type="NCBIfam" id="TIGR00860">
    <property type="entry name" value="LIC"/>
    <property type="match status" value="1"/>
</dbReference>
<dbReference type="Gene3D" id="2.70.170.10">
    <property type="entry name" value="Neurotransmitter-gated ion-channel ligand-binding domain"/>
    <property type="match status" value="1"/>
</dbReference>
<sequence length="521" mass="59536">MLPCYCAVIHAVTLWISVIMGAEFNQLSKDLEGQLYEDLLFDYNKIPRPVKNSSDILTVDVGASLIRIIDVDEKNQVLTTNLWLEMKWFDSKLVWDPIKYGGLLTLHIPSDLIWTPDLVLYNNAAGDPDITILTDALVTHDGHVFWQPPAIYKSFCPIDVTWFPYDSQKCEMKFGTWTYTGRYVDLKQLPKEDVITVEVEGNDVEYMQRGMDLSFFYRSAEWDLLALSSQRHSVLYASCCGPEKYVDITYYFGLRRKTLFFTCNLIIPCFLISILTTFVFYLSDHKITFSISILVTLTVFFLVLIDLMPPTSLVIPMFGRYLITTMILVALSTVVSVVTVNLRFRSGSAHKMSPWIQVVFLNFLPRILLMPRADRAIQQNPSSPLVDPTSLIELVYGGGCKSDAPLNRTNVAPKVAFRKPKKNKEFVDDVLFINLLQQVRFIADHFRHNERESEVSDDWTFVAMVLDRLFLIIFSVLNVGTMFIILEAPSLYDYSKAMNITVPNKPLGQANLFGSHSARLR</sequence>
<evidence type="ECO:0000256" key="10">
    <source>
        <dbReference type="ARBA" id="ARBA00023180"/>
    </source>
</evidence>
<dbReference type="Gene3D" id="1.20.58.390">
    <property type="entry name" value="Neurotransmitter-gated ion-channel transmembrane domain"/>
    <property type="match status" value="2"/>
</dbReference>
<comment type="similarity">
    <text evidence="15">Belongs to the ligand-gated ion channel (TC 1.A.9) family.</text>
</comment>
<dbReference type="AlphaFoldDB" id="A0A7I4Z2R2"/>
<dbReference type="Proteomes" id="UP000025227">
    <property type="component" value="Unplaced"/>
</dbReference>
<evidence type="ECO:0000256" key="9">
    <source>
        <dbReference type="ARBA" id="ARBA00023170"/>
    </source>
</evidence>
<dbReference type="PROSITE" id="PS00236">
    <property type="entry name" value="NEUROTR_ION_CHANNEL"/>
    <property type="match status" value="1"/>
</dbReference>
<organism evidence="18 19">
    <name type="scientific">Haemonchus contortus</name>
    <name type="common">Barber pole worm</name>
    <dbReference type="NCBI Taxonomy" id="6289"/>
    <lineage>
        <taxon>Eukaryota</taxon>
        <taxon>Metazoa</taxon>
        <taxon>Ecdysozoa</taxon>
        <taxon>Nematoda</taxon>
        <taxon>Chromadorea</taxon>
        <taxon>Rhabditida</taxon>
        <taxon>Rhabditina</taxon>
        <taxon>Rhabditomorpha</taxon>
        <taxon>Strongyloidea</taxon>
        <taxon>Trichostrongylidae</taxon>
        <taxon>Haemonchus</taxon>
    </lineage>
</organism>
<dbReference type="InterPro" id="IPR006201">
    <property type="entry name" value="Neur_channel"/>
</dbReference>
<keyword evidence="2" id="KW-1003">Cell membrane</keyword>
<accession>A0A7I4Z2R2</accession>
<keyword evidence="9" id="KW-0675">Receptor</keyword>
<dbReference type="GO" id="GO:0022848">
    <property type="term" value="F:acetylcholine-gated monoatomic cation-selective channel activity"/>
    <property type="evidence" value="ECO:0007669"/>
    <property type="project" value="InterPro"/>
</dbReference>
<keyword evidence="6 15" id="KW-0406">Ion transport</keyword>
<evidence type="ECO:0000313" key="18">
    <source>
        <dbReference type="Proteomes" id="UP000025227"/>
    </source>
</evidence>
<feature type="signal peptide" evidence="15">
    <location>
        <begin position="1"/>
        <end position="21"/>
    </location>
</feature>
<dbReference type="GO" id="GO:0004888">
    <property type="term" value="F:transmembrane signaling receptor activity"/>
    <property type="evidence" value="ECO:0007669"/>
    <property type="project" value="InterPro"/>
</dbReference>
<evidence type="ECO:0000256" key="4">
    <source>
        <dbReference type="ARBA" id="ARBA00022989"/>
    </source>
</evidence>
<evidence type="ECO:0000256" key="6">
    <source>
        <dbReference type="ARBA" id="ARBA00023065"/>
    </source>
</evidence>
<proteinExistence type="inferred from homology"/>
<dbReference type="InterPro" id="IPR006029">
    <property type="entry name" value="Neurotrans-gated_channel_TM"/>
</dbReference>
<evidence type="ECO:0000256" key="14">
    <source>
        <dbReference type="ARBA" id="ARBA00034104"/>
    </source>
</evidence>
<dbReference type="InterPro" id="IPR006202">
    <property type="entry name" value="Neur_chan_lig-bd"/>
</dbReference>
<keyword evidence="8" id="KW-1015">Disulfide bond</keyword>
<dbReference type="PANTHER" id="PTHR18945">
    <property type="entry name" value="NEUROTRANSMITTER GATED ION CHANNEL"/>
    <property type="match status" value="1"/>
</dbReference>